<name>A0A8T3BZ05_DENNO</name>
<evidence type="ECO:0000313" key="2">
    <source>
        <dbReference type="Proteomes" id="UP000829196"/>
    </source>
</evidence>
<keyword evidence="2" id="KW-1185">Reference proteome</keyword>
<proteinExistence type="predicted"/>
<evidence type="ECO:0000313" key="1">
    <source>
        <dbReference type="EMBL" id="KAI0523281.1"/>
    </source>
</evidence>
<comment type="caution">
    <text evidence="1">The sequence shown here is derived from an EMBL/GenBank/DDBJ whole genome shotgun (WGS) entry which is preliminary data.</text>
</comment>
<dbReference type="AlphaFoldDB" id="A0A8T3BZ05"/>
<protein>
    <submittedName>
        <fullName evidence="1">Uncharacterized protein</fullName>
    </submittedName>
</protein>
<reference evidence="1" key="1">
    <citation type="journal article" date="2022" name="Front. Genet.">
        <title>Chromosome-Scale Assembly of the Dendrobium nobile Genome Provides Insights Into the Molecular Mechanism of the Biosynthesis of the Medicinal Active Ingredient of Dendrobium.</title>
        <authorList>
            <person name="Xu Q."/>
            <person name="Niu S.-C."/>
            <person name="Li K.-L."/>
            <person name="Zheng P.-J."/>
            <person name="Zhang X.-J."/>
            <person name="Jia Y."/>
            <person name="Liu Y."/>
            <person name="Niu Y.-X."/>
            <person name="Yu L.-H."/>
            <person name="Chen D.-F."/>
            <person name="Zhang G.-Q."/>
        </authorList>
    </citation>
    <scope>NUCLEOTIDE SEQUENCE</scope>
    <source>
        <tissue evidence="1">Leaf</tissue>
    </source>
</reference>
<sequence>MHVIVILVLHGKQLNTSRRSQKSFLYQLLSETRRDIFPLHLHFYPNYNYHTPNKLLFFGCLLCKYLKLMKENI</sequence>
<gene>
    <name evidence="1" type="ORF">KFK09_005676</name>
</gene>
<organism evidence="1 2">
    <name type="scientific">Dendrobium nobile</name>
    <name type="common">Orchid</name>
    <dbReference type="NCBI Taxonomy" id="94219"/>
    <lineage>
        <taxon>Eukaryota</taxon>
        <taxon>Viridiplantae</taxon>
        <taxon>Streptophyta</taxon>
        <taxon>Embryophyta</taxon>
        <taxon>Tracheophyta</taxon>
        <taxon>Spermatophyta</taxon>
        <taxon>Magnoliopsida</taxon>
        <taxon>Liliopsida</taxon>
        <taxon>Asparagales</taxon>
        <taxon>Orchidaceae</taxon>
        <taxon>Epidendroideae</taxon>
        <taxon>Malaxideae</taxon>
        <taxon>Dendrobiinae</taxon>
        <taxon>Dendrobium</taxon>
    </lineage>
</organism>
<dbReference type="EMBL" id="JAGYWB010000005">
    <property type="protein sequence ID" value="KAI0523281.1"/>
    <property type="molecule type" value="Genomic_DNA"/>
</dbReference>
<accession>A0A8T3BZ05</accession>
<dbReference type="Proteomes" id="UP000829196">
    <property type="component" value="Unassembled WGS sequence"/>
</dbReference>